<evidence type="ECO:0000256" key="10">
    <source>
        <dbReference type="ARBA" id="ARBA00022801"/>
    </source>
</evidence>
<dbReference type="Proteomes" id="UP000694680">
    <property type="component" value="Chromosome 4"/>
</dbReference>
<dbReference type="InterPro" id="IPR004947">
    <property type="entry name" value="DNase_II"/>
</dbReference>
<keyword evidence="10" id="KW-0378">Hydrolase</keyword>
<dbReference type="Pfam" id="PF03265">
    <property type="entry name" value="DNase_II"/>
    <property type="match status" value="1"/>
</dbReference>
<comment type="function">
    <text evidence="18">Hydrolyzes DNA under acidic conditions with a preference for double-stranded DNA. Plays a major role in the clearance of nucleic acids generated through apoptosis, hence preventing autoinflammation. Necessary for proper fetal development and for definitive erythropoiesis in fetal liver and bone marrow, where it degrades nuclear DNA expelled from erythroid precursor cells.</text>
</comment>
<dbReference type="PANTHER" id="PTHR10858">
    <property type="entry name" value="DEOXYRIBONUCLEASE II"/>
    <property type="match status" value="1"/>
</dbReference>
<keyword evidence="13" id="KW-0458">Lysosome</keyword>
<evidence type="ECO:0000256" key="14">
    <source>
        <dbReference type="ARBA" id="ARBA00039868"/>
    </source>
</evidence>
<dbReference type="GO" id="GO:0004531">
    <property type="term" value="F:deoxyribonuclease II activity"/>
    <property type="evidence" value="ECO:0007669"/>
    <property type="project" value="UniProtKB-EC"/>
</dbReference>
<evidence type="ECO:0000256" key="6">
    <source>
        <dbReference type="ARBA" id="ARBA00022703"/>
    </source>
</evidence>
<comment type="subcellular location">
    <subcellularLocation>
        <location evidence="2">Lysosome</location>
    </subcellularLocation>
</comment>
<reference evidence="20" key="3">
    <citation type="submission" date="2025-09" db="UniProtKB">
        <authorList>
            <consortium name="Ensembl"/>
        </authorList>
    </citation>
    <scope>IDENTIFICATION</scope>
</reference>
<reference evidence="20" key="1">
    <citation type="submission" date="2020-06" db="EMBL/GenBank/DDBJ databases">
        <authorList>
            <consortium name="Wellcome Sanger Institute Data Sharing"/>
        </authorList>
    </citation>
    <scope>NUCLEOTIDE SEQUENCE [LARGE SCALE GENOMIC DNA]</scope>
</reference>
<keyword evidence="8 19" id="KW-0732">Signal</keyword>
<evidence type="ECO:0000256" key="4">
    <source>
        <dbReference type="ARBA" id="ARBA00012036"/>
    </source>
</evidence>
<organism evidence="20 21">
    <name type="scientific">Gouania willdenowi</name>
    <name type="common">Blunt-snouted clingfish</name>
    <name type="synonym">Lepadogaster willdenowi</name>
    <dbReference type="NCBI Taxonomy" id="441366"/>
    <lineage>
        <taxon>Eukaryota</taxon>
        <taxon>Metazoa</taxon>
        <taxon>Chordata</taxon>
        <taxon>Craniata</taxon>
        <taxon>Vertebrata</taxon>
        <taxon>Euteleostomi</taxon>
        <taxon>Actinopterygii</taxon>
        <taxon>Neopterygii</taxon>
        <taxon>Teleostei</taxon>
        <taxon>Neoteleostei</taxon>
        <taxon>Acanthomorphata</taxon>
        <taxon>Ovalentaria</taxon>
        <taxon>Blenniimorphae</taxon>
        <taxon>Blenniiformes</taxon>
        <taxon>Gobiesocoidei</taxon>
        <taxon>Gobiesocidae</taxon>
        <taxon>Gobiesocinae</taxon>
        <taxon>Gouania</taxon>
    </lineage>
</organism>
<feature type="chain" id="PRO_5034389768" description="Deoxyribonuclease-2-alpha" evidence="19">
    <location>
        <begin position="28"/>
        <end position="242"/>
    </location>
</feature>
<evidence type="ECO:0000256" key="12">
    <source>
        <dbReference type="ARBA" id="ARBA00023180"/>
    </source>
</evidence>
<comment type="catalytic activity">
    <reaction evidence="1">
        <text>Endonucleolytic cleavage to nucleoside 3'-phosphates and 3'-phosphooligonucleotide end-products.</text>
        <dbReference type="EC" id="3.1.22.1"/>
    </reaction>
</comment>
<evidence type="ECO:0000256" key="5">
    <source>
        <dbReference type="ARBA" id="ARBA00022473"/>
    </source>
</evidence>
<evidence type="ECO:0000256" key="19">
    <source>
        <dbReference type="SAM" id="SignalP"/>
    </source>
</evidence>
<sequence>MSVLSFQNIVMIPFTICSVIMFQGCDSDVTCKNDSGHDVDWFILYKLPAGLSYYYMDESTSGWRLSAKQIDSVTGALGNTLKPLLDFYDKKTEGFGYMLYNDQPSNKEIPAPFTFGHSKGVVLLNRMGGVWLSHSTPRFPNYLSKVFWPNTAYVNAHTFMCVTYPYEQFIQIGIQLRYIRAYSFDSYLPRNFDNNLRCVSLHGCSPRRPPWFSVMTLTSTSGRNFSSFAKYTRFGGECEQSP</sequence>
<evidence type="ECO:0000313" key="20">
    <source>
        <dbReference type="Ensembl" id="ENSGWIP00000045339.1"/>
    </source>
</evidence>
<dbReference type="GO" id="GO:0006309">
    <property type="term" value="P:apoptotic DNA fragmentation"/>
    <property type="evidence" value="ECO:0007669"/>
    <property type="project" value="TreeGrafter"/>
</dbReference>
<evidence type="ECO:0000256" key="11">
    <source>
        <dbReference type="ARBA" id="ARBA00023157"/>
    </source>
</evidence>
<keyword evidence="7" id="KW-0540">Nuclease</keyword>
<keyword evidence="6" id="KW-0053">Apoptosis</keyword>
<dbReference type="CDD" id="cd09120">
    <property type="entry name" value="PLDc_DNaseII_1"/>
    <property type="match status" value="1"/>
</dbReference>
<evidence type="ECO:0000256" key="7">
    <source>
        <dbReference type="ARBA" id="ARBA00022722"/>
    </source>
</evidence>
<evidence type="ECO:0000256" key="9">
    <source>
        <dbReference type="ARBA" id="ARBA00022759"/>
    </source>
</evidence>
<dbReference type="GO" id="GO:0005764">
    <property type="term" value="C:lysosome"/>
    <property type="evidence" value="ECO:0007669"/>
    <property type="project" value="UniProtKB-SubCell"/>
</dbReference>
<keyword evidence="11" id="KW-1015">Disulfide bond</keyword>
<evidence type="ECO:0000256" key="8">
    <source>
        <dbReference type="ARBA" id="ARBA00022729"/>
    </source>
</evidence>
<evidence type="ECO:0000256" key="1">
    <source>
        <dbReference type="ARBA" id="ARBA00000447"/>
    </source>
</evidence>
<dbReference type="Ensembl" id="ENSGWIT00000049102.1">
    <property type="protein sequence ID" value="ENSGWIP00000045339.1"/>
    <property type="gene ID" value="ENSGWIG00000022459.1"/>
</dbReference>
<proteinExistence type="inferred from homology"/>
<evidence type="ECO:0000256" key="2">
    <source>
        <dbReference type="ARBA" id="ARBA00004371"/>
    </source>
</evidence>
<evidence type="ECO:0000256" key="15">
    <source>
        <dbReference type="ARBA" id="ARBA00041393"/>
    </source>
</evidence>
<evidence type="ECO:0000256" key="16">
    <source>
        <dbReference type="ARBA" id="ARBA00041918"/>
    </source>
</evidence>
<dbReference type="PANTHER" id="PTHR10858:SF9">
    <property type="entry name" value="DEOXYRIBONUCLEASE-2-ALPHA"/>
    <property type="match status" value="1"/>
</dbReference>
<reference evidence="20" key="2">
    <citation type="submission" date="2025-08" db="UniProtKB">
        <authorList>
            <consortium name="Ensembl"/>
        </authorList>
    </citation>
    <scope>IDENTIFICATION</scope>
</reference>
<keyword evidence="9" id="KW-0255">Endonuclease</keyword>
<evidence type="ECO:0000256" key="18">
    <source>
        <dbReference type="ARBA" id="ARBA00045381"/>
    </source>
</evidence>
<accession>A0A8C5HH64</accession>
<gene>
    <name evidence="20" type="primary">LOC114461701</name>
</gene>
<keyword evidence="12" id="KW-0325">Glycoprotein</keyword>
<evidence type="ECO:0000256" key="17">
    <source>
        <dbReference type="ARBA" id="ARBA00043033"/>
    </source>
</evidence>
<evidence type="ECO:0000256" key="3">
    <source>
        <dbReference type="ARBA" id="ARBA00007527"/>
    </source>
</evidence>
<keyword evidence="5" id="KW-0217">Developmental protein</keyword>
<evidence type="ECO:0000256" key="13">
    <source>
        <dbReference type="ARBA" id="ARBA00023228"/>
    </source>
</evidence>
<dbReference type="AlphaFoldDB" id="A0A8C5HH64"/>
<feature type="signal peptide" evidence="19">
    <location>
        <begin position="1"/>
        <end position="27"/>
    </location>
</feature>
<comment type="similarity">
    <text evidence="3">Belongs to the DNase II family.</text>
</comment>
<keyword evidence="21" id="KW-1185">Reference proteome</keyword>
<name>A0A8C5HH64_GOUWI</name>
<protein>
    <recommendedName>
        <fullName evidence="14">Deoxyribonuclease-2-alpha</fullName>
        <ecNumber evidence="4">3.1.22.1</ecNumber>
    </recommendedName>
    <alternativeName>
        <fullName evidence="15">Acid DNase</fullName>
    </alternativeName>
    <alternativeName>
        <fullName evidence="17">Deoxyribonuclease II alpha</fullName>
    </alternativeName>
    <alternativeName>
        <fullName evidence="16">Lysosomal DNase II</fullName>
    </alternativeName>
</protein>
<evidence type="ECO:0000313" key="21">
    <source>
        <dbReference type="Proteomes" id="UP000694680"/>
    </source>
</evidence>
<dbReference type="EC" id="3.1.22.1" evidence="4"/>